<dbReference type="GO" id="GO:0031177">
    <property type="term" value="F:phosphopantetheine binding"/>
    <property type="evidence" value="ECO:0007669"/>
    <property type="project" value="TreeGrafter"/>
</dbReference>
<keyword evidence="1" id="KW-0596">Phosphopantetheine</keyword>
<dbReference type="InterPro" id="IPR023213">
    <property type="entry name" value="CAT-like_dom_sf"/>
</dbReference>
<dbReference type="InterPro" id="IPR036736">
    <property type="entry name" value="ACP-like_sf"/>
</dbReference>
<dbReference type="PANTHER" id="PTHR45527">
    <property type="entry name" value="NONRIBOSOMAL PEPTIDE SYNTHETASE"/>
    <property type="match status" value="1"/>
</dbReference>
<dbReference type="SUPFAM" id="SSF47336">
    <property type="entry name" value="ACP-like"/>
    <property type="match status" value="1"/>
</dbReference>
<keyword evidence="2" id="KW-0597">Phosphoprotein</keyword>
<evidence type="ECO:0000313" key="6">
    <source>
        <dbReference type="Proteomes" id="UP000616885"/>
    </source>
</evidence>
<dbReference type="EMBL" id="JADCTT010000010">
    <property type="protein sequence ID" value="KAF9747515.1"/>
    <property type="molecule type" value="Genomic_DNA"/>
</dbReference>
<organism evidence="5 6">
    <name type="scientific">Bionectria ochroleuca</name>
    <name type="common">Gliocladium roseum</name>
    <dbReference type="NCBI Taxonomy" id="29856"/>
    <lineage>
        <taxon>Eukaryota</taxon>
        <taxon>Fungi</taxon>
        <taxon>Dikarya</taxon>
        <taxon>Ascomycota</taxon>
        <taxon>Pezizomycotina</taxon>
        <taxon>Sordariomycetes</taxon>
        <taxon>Hypocreomycetidae</taxon>
        <taxon>Hypocreales</taxon>
        <taxon>Bionectriaceae</taxon>
        <taxon>Clonostachys</taxon>
    </lineage>
</organism>
<dbReference type="GO" id="GO:0044550">
    <property type="term" value="P:secondary metabolite biosynthetic process"/>
    <property type="evidence" value="ECO:0007669"/>
    <property type="project" value="TreeGrafter"/>
</dbReference>
<evidence type="ECO:0000256" key="3">
    <source>
        <dbReference type="ARBA" id="ARBA00022598"/>
    </source>
</evidence>
<dbReference type="Gene3D" id="3.30.559.10">
    <property type="entry name" value="Chloramphenicol acetyltransferase-like domain"/>
    <property type="match status" value="1"/>
</dbReference>
<dbReference type="Proteomes" id="UP000616885">
    <property type="component" value="Unassembled WGS sequence"/>
</dbReference>
<dbReference type="InterPro" id="IPR045851">
    <property type="entry name" value="AMP-bd_C_sf"/>
</dbReference>
<dbReference type="InterPro" id="IPR009081">
    <property type="entry name" value="PP-bd_ACP"/>
</dbReference>
<sequence length="480" mass="54039">MGLEQPRRQLESVYYPTGELGFINSKGSMEFFCRKEDQVKIKGFRVRLFEVEETIRSTLGRTCQVVVSTFNGASGMALAAFLYFSDGKNGEKSAGNGDQATDLFMPIGLELQKELATAVSKLSVTIPRHMVPKLFIPCQYIPVTGSSRPDRQALDEQRAKLNVEQMHHYSLADAIKVMPDTPMEMTIQQLWADLFNLPKHAIGKHENFMSIGGDSITAIHFVSAAQNSGIKLSVRNIFNDPRLSAVARSAAAFTEIESEMTLNPFDLLEAKVRDSVLGNDVRERCGLSDQLVIENAMPVTPLQEGLMALSVKHPGSYIAKFVYRIAEDADIEQFRAAWEKTVEVCGNLRSRIVRVLNHTIQLYVKDDMTWEQTANKSLRMFINEANSLEMTFGSRLNRYALVRETGGRNYFVLVAHHASYDGWTLQLMLRVLSNVYRGEPYTAKSFDYFMKYVQSLDNDEASTFWKKQLDGAMPASFPAL</sequence>
<keyword evidence="3" id="KW-0436">Ligase</keyword>
<protein>
    <recommendedName>
        <fullName evidence="4">Carrier domain-containing protein</fullName>
    </recommendedName>
</protein>
<evidence type="ECO:0000256" key="1">
    <source>
        <dbReference type="ARBA" id="ARBA00022450"/>
    </source>
</evidence>
<accession>A0A8H7KBH5</accession>
<dbReference type="PANTHER" id="PTHR45527:SF16">
    <property type="entry name" value="NONRIBOSOMAL PEPTIDE SYNTHASE ATNA-RELATED"/>
    <property type="match status" value="1"/>
</dbReference>
<reference evidence="5" key="1">
    <citation type="submission" date="2020-10" db="EMBL/GenBank/DDBJ databases">
        <title>High-Quality Genome Resource of Clonostachys rosea strain S41 by Oxford Nanopore Long-Read Sequencing.</title>
        <authorList>
            <person name="Wang H."/>
        </authorList>
    </citation>
    <scope>NUCLEOTIDE SEQUENCE</scope>
    <source>
        <strain evidence="5">S41</strain>
    </source>
</reference>
<evidence type="ECO:0000313" key="5">
    <source>
        <dbReference type="EMBL" id="KAF9747515.1"/>
    </source>
</evidence>
<dbReference type="GO" id="GO:0043041">
    <property type="term" value="P:amino acid activation for nonribosomal peptide biosynthetic process"/>
    <property type="evidence" value="ECO:0007669"/>
    <property type="project" value="TreeGrafter"/>
</dbReference>
<comment type="caution">
    <text evidence="5">The sequence shown here is derived from an EMBL/GenBank/DDBJ whole genome shotgun (WGS) entry which is preliminary data.</text>
</comment>
<evidence type="ECO:0000256" key="2">
    <source>
        <dbReference type="ARBA" id="ARBA00022553"/>
    </source>
</evidence>
<name>A0A8H7KBH5_BIOOC</name>
<dbReference type="Pfam" id="PF00550">
    <property type="entry name" value="PP-binding"/>
    <property type="match status" value="1"/>
</dbReference>
<dbReference type="Gene3D" id="1.10.1200.10">
    <property type="entry name" value="ACP-like"/>
    <property type="match status" value="1"/>
</dbReference>
<feature type="domain" description="Carrier" evidence="4">
    <location>
        <begin position="178"/>
        <end position="254"/>
    </location>
</feature>
<dbReference type="SUPFAM" id="SSF56801">
    <property type="entry name" value="Acetyl-CoA synthetase-like"/>
    <property type="match status" value="1"/>
</dbReference>
<evidence type="ECO:0000259" key="4">
    <source>
        <dbReference type="PROSITE" id="PS50075"/>
    </source>
</evidence>
<dbReference type="InterPro" id="IPR001242">
    <property type="entry name" value="Condensation_dom"/>
</dbReference>
<dbReference type="GO" id="GO:0016874">
    <property type="term" value="F:ligase activity"/>
    <property type="evidence" value="ECO:0007669"/>
    <property type="project" value="UniProtKB-KW"/>
</dbReference>
<dbReference type="PROSITE" id="PS50075">
    <property type="entry name" value="CARRIER"/>
    <property type="match status" value="1"/>
</dbReference>
<proteinExistence type="predicted"/>
<dbReference type="SUPFAM" id="SSF52777">
    <property type="entry name" value="CoA-dependent acyltransferases"/>
    <property type="match status" value="1"/>
</dbReference>
<gene>
    <name evidence="5" type="ORF">IM811_002849</name>
</gene>
<dbReference type="Gene3D" id="3.30.300.30">
    <property type="match status" value="1"/>
</dbReference>
<dbReference type="Gene3D" id="3.30.559.30">
    <property type="entry name" value="Nonribosomal peptide synthetase, condensation domain"/>
    <property type="match status" value="1"/>
</dbReference>
<dbReference type="AlphaFoldDB" id="A0A8H7KBH5"/>
<dbReference type="Pfam" id="PF00668">
    <property type="entry name" value="Condensation"/>
    <property type="match status" value="1"/>
</dbReference>
<dbReference type="GO" id="GO:0005737">
    <property type="term" value="C:cytoplasm"/>
    <property type="evidence" value="ECO:0007669"/>
    <property type="project" value="TreeGrafter"/>
</dbReference>